<feature type="domain" description="NADH:flavin oxidoreductase/NADH oxidase N-terminal" evidence="4">
    <location>
        <begin position="6"/>
        <end position="343"/>
    </location>
</feature>
<keyword evidence="6" id="KW-1185">Reference proteome</keyword>
<dbReference type="InterPro" id="IPR045247">
    <property type="entry name" value="Oye-like"/>
</dbReference>
<dbReference type="Proteomes" id="UP000183649">
    <property type="component" value="Unassembled WGS sequence"/>
</dbReference>
<organism evidence="5 6">
    <name type="scientific">Thiomonas bhubaneswarensis</name>
    <dbReference type="NCBI Taxonomy" id="339866"/>
    <lineage>
        <taxon>Bacteria</taxon>
        <taxon>Pseudomonadati</taxon>
        <taxon>Pseudomonadota</taxon>
        <taxon>Betaproteobacteria</taxon>
        <taxon>Burkholderiales</taxon>
        <taxon>Thiomonas</taxon>
    </lineage>
</organism>
<gene>
    <name evidence="5" type="ORF">Ga0061069_10753</name>
</gene>
<evidence type="ECO:0000313" key="6">
    <source>
        <dbReference type="Proteomes" id="UP000183649"/>
    </source>
</evidence>
<dbReference type="EMBL" id="CYHF01000007">
    <property type="protein sequence ID" value="CUA98330.1"/>
    <property type="molecule type" value="Genomic_DNA"/>
</dbReference>
<dbReference type="PANTHER" id="PTHR22893:SF91">
    <property type="entry name" value="NADPH DEHYDROGENASE 2-RELATED"/>
    <property type="match status" value="1"/>
</dbReference>
<dbReference type="InterPro" id="IPR001155">
    <property type="entry name" value="OxRdtase_FMN_N"/>
</dbReference>
<reference evidence="6" key="1">
    <citation type="submission" date="2015-08" db="EMBL/GenBank/DDBJ databases">
        <authorList>
            <person name="Varghese N."/>
        </authorList>
    </citation>
    <scope>NUCLEOTIDE SEQUENCE [LARGE SCALE GENOMIC DNA]</scope>
    <source>
        <strain evidence="6">DSM 18181</strain>
    </source>
</reference>
<dbReference type="PANTHER" id="PTHR22893">
    <property type="entry name" value="NADH OXIDOREDUCTASE-RELATED"/>
    <property type="match status" value="1"/>
</dbReference>
<comment type="cofactor">
    <cofactor evidence="1">
        <name>FMN</name>
        <dbReference type="ChEBI" id="CHEBI:58210"/>
    </cofactor>
</comment>
<evidence type="ECO:0000256" key="1">
    <source>
        <dbReference type="ARBA" id="ARBA00001917"/>
    </source>
</evidence>
<sequence length="370" mass="40335">MTKPTLLTPLQLGALQLPNRVVMAPLTRSRARQPGDIPGEMNARYYAQRATAGLIVSEATQISRQGQGYAFTPGIYTDEQVAGWKMVTDAVHEAGGRMAMQLWHVGRISHHLLQENGQAPVAPSAIRSETGESFVVLPEGPKRVPCDMPRALETAEIPGIIADYRHAAQRAMQAGFDMLELHSANGYLLQQFLSTNTNQRTDGYGGSLENRARIVLEAIDALIEVAGADRVGVRISPHFIRHDIKDEQTEEIHLYLAREFNRRSIAYIHIAEPDWAGGPALSEDFRKKLRAGYSGSIIVCGNYTRESAEARLASGLADAVAFGRPFIANPDLVARFEQGAPLNKPNPATFYGGGEEGYTDYPLLGATVAA</sequence>
<dbReference type="Pfam" id="PF00724">
    <property type="entry name" value="Oxidored_FMN"/>
    <property type="match status" value="1"/>
</dbReference>
<dbReference type="SUPFAM" id="SSF51395">
    <property type="entry name" value="FMN-linked oxidoreductases"/>
    <property type="match status" value="1"/>
</dbReference>
<dbReference type="GO" id="GO:0010181">
    <property type="term" value="F:FMN binding"/>
    <property type="evidence" value="ECO:0007669"/>
    <property type="project" value="InterPro"/>
</dbReference>
<proteinExistence type="inferred from homology"/>
<dbReference type="GO" id="GO:0005829">
    <property type="term" value="C:cytosol"/>
    <property type="evidence" value="ECO:0007669"/>
    <property type="project" value="UniProtKB-ARBA"/>
</dbReference>
<keyword evidence="3" id="KW-0560">Oxidoreductase</keyword>
<protein>
    <submittedName>
        <fullName evidence="5">2,4-dienoyl-CoA reductase or related NADH-dependent reductase, Old Yellow Enzyme (OYE) family</fullName>
    </submittedName>
</protein>
<evidence type="ECO:0000256" key="2">
    <source>
        <dbReference type="ARBA" id="ARBA00005979"/>
    </source>
</evidence>
<evidence type="ECO:0000256" key="3">
    <source>
        <dbReference type="ARBA" id="ARBA00023002"/>
    </source>
</evidence>
<evidence type="ECO:0000259" key="4">
    <source>
        <dbReference type="Pfam" id="PF00724"/>
    </source>
</evidence>
<dbReference type="CDD" id="cd02933">
    <property type="entry name" value="OYE_like_FMN"/>
    <property type="match status" value="1"/>
</dbReference>
<name>A0A0K6I5C5_9BURK</name>
<dbReference type="RefSeq" id="WP_055450963.1">
    <property type="nucleotide sequence ID" value="NZ_CYHF01000007.1"/>
</dbReference>
<dbReference type="STRING" id="339866.GCA_001418255_02092"/>
<dbReference type="NCBIfam" id="NF007899">
    <property type="entry name" value="PRK10605.1"/>
    <property type="match status" value="1"/>
</dbReference>
<comment type="similarity">
    <text evidence="2">Belongs to the NADH:flavin oxidoreductase/NADH oxidase family.</text>
</comment>
<dbReference type="OrthoDB" id="8985337at2"/>
<dbReference type="InterPro" id="IPR013785">
    <property type="entry name" value="Aldolase_TIM"/>
</dbReference>
<accession>A0A0K6I5C5</accession>
<dbReference type="FunFam" id="3.20.20.70:FF:000059">
    <property type="entry name" value="N-ethylmaleimide reductase, FMN-linked"/>
    <property type="match status" value="1"/>
</dbReference>
<dbReference type="Gene3D" id="3.20.20.70">
    <property type="entry name" value="Aldolase class I"/>
    <property type="match status" value="1"/>
</dbReference>
<dbReference type="GO" id="GO:0016628">
    <property type="term" value="F:oxidoreductase activity, acting on the CH-CH group of donors, NAD or NADP as acceptor"/>
    <property type="evidence" value="ECO:0007669"/>
    <property type="project" value="UniProtKB-ARBA"/>
</dbReference>
<dbReference type="AlphaFoldDB" id="A0A0K6I5C5"/>
<evidence type="ECO:0000313" key="5">
    <source>
        <dbReference type="EMBL" id="CUA98330.1"/>
    </source>
</evidence>